<keyword evidence="3" id="KW-1185">Reference proteome</keyword>
<dbReference type="STRING" id="448385.sce3932"/>
<dbReference type="Proteomes" id="UP000002139">
    <property type="component" value="Chromosome"/>
</dbReference>
<organism evidence="2 3">
    <name type="scientific">Sorangium cellulosum (strain So ce56)</name>
    <name type="common">Polyangium cellulosum (strain So ce56)</name>
    <dbReference type="NCBI Taxonomy" id="448385"/>
    <lineage>
        <taxon>Bacteria</taxon>
        <taxon>Pseudomonadati</taxon>
        <taxon>Myxococcota</taxon>
        <taxon>Polyangia</taxon>
        <taxon>Polyangiales</taxon>
        <taxon>Polyangiaceae</taxon>
        <taxon>Sorangium</taxon>
    </lineage>
</organism>
<dbReference type="EMBL" id="AM746676">
    <property type="protein sequence ID" value="CAN94092.1"/>
    <property type="molecule type" value="Genomic_DNA"/>
</dbReference>
<feature type="chain" id="PRO_5002738250" evidence="1">
    <location>
        <begin position="27"/>
        <end position="227"/>
    </location>
</feature>
<sequence length="227" mass="23070">MAMLELRTGLALVAVLLGASSGRAAAAQPAADRGADGDVAPLPGEDRGGAELDAYRALARPPGTAGRIVSTVAMGKGIRFNNPYRLQTQLGETAESLSLTAGYLDLGVALALGPADGVQHGGALRFSVAVGGVPQESLTPSYFVAYRGLTRVLGYGRLGAAILIEPDVNVGGELALGLGYSLLAGVALSGEIVGDLFYGAATYDAAYTVYPVVSAQIGLMIDHELLP</sequence>
<accession>A9EQ44</accession>
<dbReference type="OrthoDB" id="5510126at2"/>
<dbReference type="HOGENOM" id="CLU_1219072_0_0_7"/>
<dbReference type="BioCyc" id="SCEL448385:SCE_RS20160-MONOMER"/>
<reference evidence="2 3" key="1">
    <citation type="journal article" date="2007" name="Nat. Biotechnol.">
        <title>Complete genome sequence of the myxobacterium Sorangium cellulosum.</title>
        <authorList>
            <person name="Schneiker S."/>
            <person name="Perlova O."/>
            <person name="Kaiser O."/>
            <person name="Gerth K."/>
            <person name="Alici A."/>
            <person name="Altmeyer M.O."/>
            <person name="Bartels D."/>
            <person name="Bekel T."/>
            <person name="Beyer S."/>
            <person name="Bode E."/>
            <person name="Bode H.B."/>
            <person name="Bolten C.J."/>
            <person name="Choudhuri J.V."/>
            <person name="Doss S."/>
            <person name="Elnakady Y.A."/>
            <person name="Frank B."/>
            <person name="Gaigalat L."/>
            <person name="Goesmann A."/>
            <person name="Groeger C."/>
            <person name="Gross F."/>
            <person name="Jelsbak L."/>
            <person name="Jelsbak L."/>
            <person name="Kalinowski J."/>
            <person name="Kegler C."/>
            <person name="Knauber T."/>
            <person name="Konietzny S."/>
            <person name="Kopp M."/>
            <person name="Krause L."/>
            <person name="Krug D."/>
            <person name="Linke B."/>
            <person name="Mahmud T."/>
            <person name="Martinez-Arias R."/>
            <person name="McHardy A.C."/>
            <person name="Merai M."/>
            <person name="Meyer F."/>
            <person name="Mormann S."/>
            <person name="Munoz-Dorado J."/>
            <person name="Perez J."/>
            <person name="Pradella S."/>
            <person name="Rachid S."/>
            <person name="Raddatz G."/>
            <person name="Rosenau F."/>
            <person name="Rueckert C."/>
            <person name="Sasse F."/>
            <person name="Scharfe M."/>
            <person name="Schuster S.C."/>
            <person name="Suen G."/>
            <person name="Treuner-Lange A."/>
            <person name="Velicer G.J."/>
            <person name="Vorholter F.-J."/>
            <person name="Weissman K.J."/>
            <person name="Welch R.D."/>
            <person name="Wenzel S.C."/>
            <person name="Whitworth D.E."/>
            <person name="Wilhelm S."/>
            <person name="Wittmann C."/>
            <person name="Bloecker H."/>
            <person name="Puehler A."/>
            <person name="Mueller R."/>
        </authorList>
    </citation>
    <scope>NUCLEOTIDE SEQUENCE [LARGE SCALE GENOMIC DNA]</scope>
    <source>
        <strain evidence="3">So ce56</strain>
    </source>
</reference>
<evidence type="ECO:0000256" key="1">
    <source>
        <dbReference type="SAM" id="SignalP"/>
    </source>
</evidence>
<dbReference type="AlphaFoldDB" id="A9EQ44"/>
<name>A9EQ44_SORC5</name>
<keyword evidence="1" id="KW-0732">Signal</keyword>
<gene>
    <name evidence="2" type="ordered locus">sce3932</name>
</gene>
<dbReference type="KEGG" id="scl:sce3932"/>
<feature type="signal peptide" evidence="1">
    <location>
        <begin position="1"/>
        <end position="26"/>
    </location>
</feature>
<evidence type="ECO:0000313" key="2">
    <source>
        <dbReference type="EMBL" id="CAN94092.1"/>
    </source>
</evidence>
<protein>
    <submittedName>
        <fullName evidence="2">Secreted protein</fullName>
    </submittedName>
</protein>
<proteinExistence type="predicted"/>
<evidence type="ECO:0000313" key="3">
    <source>
        <dbReference type="Proteomes" id="UP000002139"/>
    </source>
</evidence>